<name>U4KIN6_9VIBR</name>
<reference evidence="1 2" key="1">
    <citation type="journal article" date="2013" name="ISME J.">
        <title>Comparative genomics of pathogenic lineages of Vibrio nigripulchritudo identifies virulence-associated traits.</title>
        <authorList>
            <person name="Goudenege D."/>
            <person name="Labreuche Y."/>
            <person name="Krin E."/>
            <person name="Ansquer D."/>
            <person name="Mangenot S."/>
            <person name="Calteau A."/>
            <person name="Medigue C."/>
            <person name="Mazel D."/>
            <person name="Polz M.F."/>
            <person name="Le Roux F."/>
        </authorList>
    </citation>
    <scope>NUCLEOTIDE SEQUENCE [LARGE SCALE GENOMIC DNA]</scope>
    <source>
        <strain evidence="2">SnF1</strain>
    </source>
</reference>
<accession>U4KIN6</accession>
<dbReference type="KEGG" id="vni:VIBNI_B1233"/>
<sequence>MLALSFKSHMNYKNMPVSNVKGDFCNINGFKPSARTVDAIAEMNEVIKMASWLEKIMMVVPLFEIFANKGMSVPKAARNITKFDWEQFAQATKGISDVRRKQLETIAMKTAHRSTGKEYEFWTCVYNAL</sequence>
<proteinExistence type="predicted"/>
<dbReference type="EMBL" id="FO203527">
    <property type="protein sequence ID" value="CCO60995.1"/>
    <property type="molecule type" value="Genomic_DNA"/>
</dbReference>
<organism evidence="1 2">
    <name type="scientific">Vibrio nigripulchritudo</name>
    <dbReference type="NCBI Taxonomy" id="28173"/>
    <lineage>
        <taxon>Bacteria</taxon>
        <taxon>Pseudomonadati</taxon>
        <taxon>Pseudomonadota</taxon>
        <taxon>Gammaproteobacteria</taxon>
        <taxon>Vibrionales</taxon>
        <taxon>Vibrionaceae</taxon>
        <taxon>Vibrio</taxon>
    </lineage>
</organism>
<dbReference type="PATRIC" id="fig|1260221.3.peg.4840"/>
<evidence type="ECO:0000313" key="1">
    <source>
        <dbReference type="EMBL" id="CCO60995.1"/>
    </source>
</evidence>
<protein>
    <submittedName>
        <fullName evidence="1">Uncharacterized protein</fullName>
    </submittedName>
</protein>
<dbReference type="STRING" id="28173.VIBNI_B1233"/>
<evidence type="ECO:0000313" key="2">
    <source>
        <dbReference type="Proteomes" id="UP000016895"/>
    </source>
</evidence>
<gene>
    <name evidence="1" type="ORF">VIBNI_B1233</name>
</gene>
<dbReference type="Proteomes" id="UP000016895">
    <property type="component" value="Chromosome 2"/>
</dbReference>
<keyword evidence="2" id="KW-1185">Reference proteome</keyword>
<dbReference type="AlphaFoldDB" id="U4KIN6"/>